<dbReference type="GO" id="GO:0003676">
    <property type="term" value="F:nucleic acid binding"/>
    <property type="evidence" value="ECO:0007669"/>
    <property type="project" value="InterPro"/>
</dbReference>
<accession>A0AAN5CCN6</accession>
<dbReference type="InterPro" id="IPR012677">
    <property type="entry name" value="Nucleotide-bd_a/b_plait_sf"/>
</dbReference>
<comment type="caution">
    <text evidence="2">The sequence shown here is derived from an EMBL/GenBank/DDBJ whole genome shotgun (WGS) entry which is preliminary data.</text>
</comment>
<evidence type="ECO:0000313" key="3">
    <source>
        <dbReference type="Proteomes" id="UP001328107"/>
    </source>
</evidence>
<name>A0AAN5CCN6_9BILA</name>
<dbReference type="Gene3D" id="3.30.70.330">
    <property type="match status" value="1"/>
</dbReference>
<protein>
    <recommendedName>
        <fullName evidence="4">RRM domain-containing protein</fullName>
    </recommendedName>
</protein>
<dbReference type="EMBL" id="BTRK01000002">
    <property type="protein sequence ID" value="GMR38522.1"/>
    <property type="molecule type" value="Genomic_DNA"/>
</dbReference>
<dbReference type="Proteomes" id="UP001328107">
    <property type="component" value="Unassembled WGS sequence"/>
</dbReference>
<dbReference type="AlphaFoldDB" id="A0AAN5CCN6"/>
<feature type="compositionally biased region" description="Low complexity" evidence="1">
    <location>
        <begin position="437"/>
        <end position="446"/>
    </location>
</feature>
<feature type="compositionally biased region" description="Gly residues" evidence="1">
    <location>
        <begin position="132"/>
        <end position="141"/>
    </location>
</feature>
<gene>
    <name evidence="2" type="ORF">PMAYCL1PPCAC_08717</name>
</gene>
<feature type="region of interest" description="Disordered" evidence="1">
    <location>
        <begin position="132"/>
        <end position="175"/>
    </location>
</feature>
<dbReference type="SUPFAM" id="SSF54928">
    <property type="entry name" value="RNA-binding domain, RBD"/>
    <property type="match status" value="1"/>
</dbReference>
<feature type="compositionally biased region" description="Acidic residues" evidence="1">
    <location>
        <begin position="165"/>
        <end position="175"/>
    </location>
</feature>
<dbReference type="InterPro" id="IPR035979">
    <property type="entry name" value="RBD_domain_sf"/>
</dbReference>
<feature type="compositionally biased region" description="Basic and acidic residues" evidence="1">
    <location>
        <begin position="143"/>
        <end position="152"/>
    </location>
</feature>
<evidence type="ECO:0000313" key="2">
    <source>
        <dbReference type="EMBL" id="GMR38522.1"/>
    </source>
</evidence>
<feature type="compositionally biased region" description="Basic and acidic residues" evidence="1">
    <location>
        <begin position="447"/>
        <end position="458"/>
    </location>
</feature>
<sequence>MNAVLRAAVLSNYGPGCYDVINSLYETIERETAQLTSVGELAMHRFAGSFAVLMEDNVRELQLLRRTVALQQMAMQHAMALEQRLNAWRMQQIQALAHQQQQLNAGGLPRVLLQPPAGYWYEPIEGERGGFRGCNVGGGQGESRSHSREYRSRNNSIASGRRGEETEESWDCSTPNEDEIWMEGEEGGHHTAPSRSWMQLLGLADPESSPPPTEPLHSAECCVTVPQEGHQERWTTVPVPSRPRTELGKELLKMLRISEVGENTTTVPSNAPRTETHQDDFTERAVEVVKKEEGKETMKEEEAKEEVERKLVDAAAAIAAPAAAQETDPMQQLPEQGGIKIWAPANASEEELCMLLSHFGRLLSFSCSQTRWTKIALAQLQSDEAADAAVAALHGRRLGRGTMRVERAERPQRDRAACDLLPRFDCYKESPPAAAAAEVGSESSAASDEKTEVVRESESCCSCFSVD</sequence>
<evidence type="ECO:0008006" key="4">
    <source>
        <dbReference type="Google" id="ProtNLM"/>
    </source>
</evidence>
<feature type="region of interest" description="Disordered" evidence="1">
    <location>
        <begin position="437"/>
        <end position="458"/>
    </location>
</feature>
<evidence type="ECO:0000256" key="1">
    <source>
        <dbReference type="SAM" id="MobiDB-lite"/>
    </source>
</evidence>
<proteinExistence type="predicted"/>
<reference evidence="3" key="1">
    <citation type="submission" date="2022-10" db="EMBL/GenBank/DDBJ databases">
        <title>Genome assembly of Pristionchus species.</title>
        <authorList>
            <person name="Yoshida K."/>
            <person name="Sommer R.J."/>
        </authorList>
    </citation>
    <scope>NUCLEOTIDE SEQUENCE [LARGE SCALE GENOMIC DNA]</scope>
    <source>
        <strain evidence="3">RS5460</strain>
    </source>
</reference>
<organism evidence="2 3">
    <name type="scientific">Pristionchus mayeri</name>
    <dbReference type="NCBI Taxonomy" id="1317129"/>
    <lineage>
        <taxon>Eukaryota</taxon>
        <taxon>Metazoa</taxon>
        <taxon>Ecdysozoa</taxon>
        <taxon>Nematoda</taxon>
        <taxon>Chromadorea</taxon>
        <taxon>Rhabditida</taxon>
        <taxon>Rhabditina</taxon>
        <taxon>Diplogasteromorpha</taxon>
        <taxon>Diplogasteroidea</taxon>
        <taxon>Neodiplogasteridae</taxon>
        <taxon>Pristionchus</taxon>
    </lineage>
</organism>
<keyword evidence="3" id="KW-1185">Reference proteome</keyword>